<dbReference type="SUPFAM" id="SSF50978">
    <property type="entry name" value="WD40 repeat-like"/>
    <property type="match status" value="1"/>
</dbReference>
<reference evidence="3 4" key="1">
    <citation type="journal article" date="2018" name="New Phytol.">
        <title>Comparative genomics and transcriptomics depict ericoid mycorrhizal fungi as versatile saprotrophs and plant mutualists.</title>
        <authorList>
            <person name="Martino E."/>
            <person name="Morin E."/>
            <person name="Grelet G.A."/>
            <person name="Kuo A."/>
            <person name="Kohler A."/>
            <person name="Daghino S."/>
            <person name="Barry K.W."/>
            <person name="Cichocki N."/>
            <person name="Clum A."/>
            <person name="Dockter R.B."/>
            <person name="Hainaut M."/>
            <person name="Kuo R.C."/>
            <person name="LaButti K."/>
            <person name="Lindahl B.D."/>
            <person name="Lindquist E.A."/>
            <person name="Lipzen A."/>
            <person name="Khouja H.R."/>
            <person name="Magnuson J."/>
            <person name="Murat C."/>
            <person name="Ohm R.A."/>
            <person name="Singer S.W."/>
            <person name="Spatafora J.W."/>
            <person name="Wang M."/>
            <person name="Veneault-Fourrey C."/>
            <person name="Henrissat B."/>
            <person name="Grigoriev I.V."/>
            <person name="Martin F.M."/>
            <person name="Perotto S."/>
        </authorList>
    </citation>
    <scope>NUCLEOTIDE SEQUENCE [LARGE SCALE GENOMIC DNA]</scope>
    <source>
        <strain evidence="3 4">ATCC 22711</strain>
    </source>
</reference>
<proteinExistence type="predicted"/>
<dbReference type="Gene3D" id="2.130.10.10">
    <property type="entry name" value="YVTN repeat-like/Quinoprotein amine dehydrogenase"/>
    <property type="match status" value="1"/>
</dbReference>
<protein>
    <recommendedName>
        <fullName evidence="2">DUF2415 domain-containing protein</fullName>
    </recommendedName>
</protein>
<dbReference type="GeneID" id="36571519"/>
<name>A0A2T3BB78_AMORE</name>
<keyword evidence="4" id="KW-1185">Reference proteome</keyword>
<dbReference type="Proteomes" id="UP000241818">
    <property type="component" value="Unassembled WGS sequence"/>
</dbReference>
<feature type="compositionally biased region" description="Low complexity" evidence="1">
    <location>
        <begin position="579"/>
        <end position="596"/>
    </location>
</feature>
<dbReference type="InterPro" id="IPR015943">
    <property type="entry name" value="WD40/YVTN_repeat-like_dom_sf"/>
</dbReference>
<gene>
    <name evidence="3" type="ORF">M430DRAFT_16300</name>
</gene>
<feature type="region of interest" description="Disordered" evidence="1">
    <location>
        <begin position="409"/>
        <end position="428"/>
    </location>
</feature>
<dbReference type="AlphaFoldDB" id="A0A2T3BB78"/>
<evidence type="ECO:0000313" key="4">
    <source>
        <dbReference type="Proteomes" id="UP000241818"/>
    </source>
</evidence>
<feature type="region of interest" description="Disordered" evidence="1">
    <location>
        <begin position="470"/>
        <end position="514"/>
    </location>
</feature>
<feature type="compositionally biased region" description="Basic and acidic residues" evidence="1">
    <location>
        <begin position="409"/>
        <end position="418"/>
    </location>
</feature>
<dbReference type="InterPro" id="IPR036322">
    <property type="entry name" value="WD40_repeat_dom_sf"/>
</dbReference>
<sequence>MAVTDESLHRATEALILPKPRTYYRANIHTRYVEPGQRTHLSDGQYSSHWQLRSLISSPEQDVIYYPSGRDIYALYTKTKERELITRLPFSPRCVTTERGWLCCGGENGNYTAISLSDGNTDLDFSISLDVDPDARLPLNLDPSSRSTPRDTPSGSRRSRGFNHPLCANDKTIGKEINNCITLWFPTEAASERTYNIPVAVVSNNDRTVSVLNLEDSEVLDKLSYPDCVNRAVMSPDGELLVAILDDPFLYIHQRKPKSESSDGDIDPKQGYEWAPACRIQLESQSQSDQTNLRGSFAASFSKSGKYLAVGTQYGVISVFDTETITLEDSEPLVVFTTSRPMQSSGAVRAMEFSPGPFDLLAWTEASGRAGVADLRDLFLSRQLITVDCRLDDMEKVIVSERSGDPVIDPRLRSHRTDSPSSTTPDYLGLDFDRRQLRHLTQEMLDRHHSPLTAEEMEVLQAHRVARRQRDALAEGSSTLSTSTWSRWANGPRLTTNTGTPPNGEGSSSTDHRVSVTGLPVALREFVNPDRTAASIRTFINERNQDRERRGQQPQEPRRRSSIILAAAEQALERETLGSNNDTPNANDTPNNDTSNGLERLTLTPPPPHSPWADIDSFYRARLPADPSADRSTRVRIELEGDDRRDFAHRLRQPWRGLEDLGFGYDENVVLRGVLRTGPANTMGCCWSPDGRMLYVGAEDGIYEYHVNIAGRKKFPSIVLR</sequence>
<dbReference type="PANTHER" id="PTHR43991">
    <property type="entry name" value="WD REPEAT PROTEIN (AFU_ORTHOLOGUE AFUA_8G05640)-RELATED"/>
    <property type="match status" value="1"/>
</dbReference>
<dbReference type="Pfam" id="PF10313">
    <property type="entry name" value="DUF2415"/>
    <property type="match status" value="1"/>
</dbReference>
<evidence type="ECO:0000313" key="3">
    <source>
        <dbReference type="EMBL" id="PSS25587.1"/>
    </source>
</evidence>
<evidence type="ECO:0000256" key="1">
    <source>
        <dbReference type="SAM" id="MobiDB-lite"/>
    </source>
</evidence>
<dbReference type="InParanoid" id="A0A2T3BB78"/>
<organism evidence="3 4">
    <name type="scientific">Amorphotheca resinae ATCC 22711</name>
    <dbReference type="NCBI Taxonomy" id="857342"/>
    <lineage>
        <taxon>Eukaryota</taxon>
        <taxon>Fungi</taxon>
        <taxon>Dikarya</taxon>
        <taxon>Ascomycota</taxon>
        <taxon>Pezizomycotina</taxon>
        <taxon>Leotiomycetes</taxon>
        <taxon>Helotiales</taxon>
        <taxon>Amorphothecaceae</taxon>
        <taxon>Amorphotheca</taxon>
    </lineage>
</organism>
<feature type="domain" description="DUF2415" evidence="2">
    <location>
        <begin position="346"/>
        <end position="385"/>
    </location>
</feature>
<feature type="compositionally biased region" description="Low complexity" evidence="1">
    <location>
        <begin position="142"/>
        <end position="156"/>
    </location>
</feature>
<feature type="region of interest" description="Disordered" evidence="1">
    <location>
        <begin position="538"/>
        <end position="561"/>
    </location>
</feature>
<dbReference type="RefSeq" id="XP_024724186.1">
    <property type="nucleotide sequence ID" value="XM_024863438.1"/>
</dbReference>
<dbReference type="PANTHER" id="PTHR43991:SF9">
    <property type="entry name" value="DUF2415 DOMAIN-CONTAINING PROTEIN"/>
    <property type="match status" value="1"/>
</dbReference>
<dbReference type="InterPro" id="IPR019417">
    <property type="entry name" value="DUF2415"/>
</dbReference>
<dbReference type="OrthoDB" id="64353at2759"/>
<evidence type="ECO:0000259" key="2">
    <source>
        <dbReference type="Pfam" id="PF10313"/>
    </source>
</evidence>
<feature type="region of interest" description="Disordered" evidence="1">
    <location>
        <begin position="575"/>
        <end position="612"/>
    </location>
</feature>
<dbReference type="EMBL" id="KZ679007">
    <property type="protein sequence ID" value="PSS25587.1"/>
    <property type="molecule type" value="Genomic_DNA"/>
</dbReference>
<feature type="compositionally biased region" description="Basic and acidic residues" evidence="1">
    <location>
        <begin position="543"/>
        <end position="559"/>
    </location>
</feature>
<dbReference type="STRING" id="857342.A0A2T3BB78"/>
<accession>A0A2T3BB78</accession>
<feature type="compositionally biased region" description="Low complexity" evidence="1">
    <location>
        <begin position="477"/>
        <end position="504"/>
    </location>
</feature>
<feature type="region of interest" description="Disordered" evidence="1">
    <location>
        <begin position="136"/>
        <end position="163"/>
    </location>
</feature>